<dbReference type="Gene3D" id="1.10.540.10">
    <property type="entry name" value="Acyl-CoA dehydrogenase/oxidase, N-terminal domain"/>
    <property type="match status" value="1"/>
</dbReference>
<dbReference type="PANTHER" id="PTHR43884:SF12">
    <property type="entry name" value="ISOVALERYL-COA DEHYDROGENASE, MITOCHONDRIAL-RELATED"/>
    <property type="match status" value="1"/>
</dbReference>
<dbReference type="Pfam" id="PF00441">
    <property type="entry name" value="Acyl-CoA_dh_1"/>
    <property type="match status" value="1"/>
</dbReference>
<dbReference type="PROSITE" id="PS00073">
    <property type="entry name" value="ACYL_COA_DH_2"/>
    <property type="match status" value="1"/>
</dbReference>
<sequence length="391" mass="42558">MDFSLSDEQKLIVETARRIGEDYGVDYWHDLDRRKAFPQECWQAICDAGLAGAALPQEHGGSGLGMLDLALIVEELSAGGGGATLGQLFMINPIFGGVPISKFGSEQMKRELLPALVGGKMNFCMALTEPDAGTNTLAMKSHAEAEPGGGWRLNGRKIWITAVDVAQKMLVVARTSRQAEGARPSDGISMFIIDVEREGLSYSAIDKVGTQTLSACSVFFDNVRIEPHELVGTLDKGFRELLDVLNTERIVTTASLIGAGRLAKRLAVQYANDRKVFGGKPISSYQGLQFPLAQSHAELQCARLMNLKAAALCDQGLPYGTEANIAKLIGSQAASHAIERSMQTMGGMGYAREFHVERLWRDARLFKFAPVSEEMILNYIAIHDLGMPKSY</sequence>
<evidence type="ECO:0000256" key="4">
    <source>
        <dbReference type="ARBA" id="ARBA00022827"/>
    </source>
</evidence>
<dbReference type="Pfam" id="PF02771">
    <property type="entry name" value="Acyl-CoA_dh_N"/>
    <property type="match status" value="1"/>
</dbReference>
<evidence type="ECO:0000313" key="8">
    <source>
        <dbReference type="EMBL" id="OZI80368.1"/>
    </source>
</evidence>
<dbReference type="InterPro" id="IPR006089">
    <property type="entry name" value="Acyl-CoA_DH_CS"/>
</dbReference>
<comment type="caution">
    <text evidence="8">The sequence shown here is derived from an EMBL/GenBank/DDBJ whole genome shotgun (WGS) entry which is preliminary data.</text>
</comment>
<evidence type="ECO:0000256" key="2">
    <source>
        <dbReference type="ARBA" id="ARBA00009347"/>
    </source>
</evidence>
<accession>A0ABX4FDT5</accession>
<protein>
    <submittedName>
        <fullName evidence="8">Acyl-CoA dehydrogenase</fullName>
    </submittedName>
</protein>
<dbReference type="RefSeq" id="WP_033468519.1">
    <property type="nucleotide sequence ID" value="NZ_NEVV01000001.1"/>
</dbReference>
<dbReference type="Gene3D" id="2.40.110.10">
    <property type="entry name" value="Butyryl-CoA Dehydrogenase, subunit A, domain 2"/>
    <property type="match status" value="1"/>
</dbReference>
<dbReference type="Pfam" id="PF02770">
    <property type="entry name" value="Acyl-CoA_dh_M"/>
    <property type="match status" value="1"/>
</dbReference>
<evidence type="ECO:0000313" key="9">
    <source>
        <dbReference type="Proteomes" id="UP000216524"/>
    </source>
</evidence>
<organism evidence="8 9">
    <name type="scientific">Bordetella genomosp. 6</name>
    <dbReference type="NCBI Taxonomy" id="463024"/>
    <lineage>
        <taxon>Bacteria</taxon>
        <taxon>Pseudomonadati</taxon>
        <taxon>Pseudomonadota</taxon>
        <taxon>Betaproteobacteria</taxon>
        <taxon>Burkholderiales</taxon>
        <taxon>Alcaligenaceae</taxon>
        <taxon>Bordetella</taxon>
    </lineage>
</organism>
<dbReference type="InterPro" id="IPR009100">
    <property type="entry name" value="AcylCoA_DH/oxidase_NM_dom_sf"/>
</dbReference>
<proteinExistence type="inferred from homology"/>
<evidence type="ECO:0000256" key="3">
    <source>
        <dbReference type="ARBA" id="ARBA00022630"/>
    </source>
</evidence>
<dbReference type="PIRSF" id="PIRSF016578">
    <property type="entry name" value="HsaA"/>
    <property type="match status" value="1"/>
</dbReference>
<evidence type="ECO:0000259" key="7">
    <source>
        <dbReference type="Pfam" id="PF02771"/>
    </source>
</evidence>
<gene>
    <name evidence="8" type="ORF">CAL23_01155</name>
</gene>
<dbReference type="EMBL" id="NEVV01000001">
    <property type="protein sequence ID" value="OZI80368.1"/>
    <property type="molecule type" value="Genomic_DNA"/>
</dbReference>
<keyword evidence="4" id="KW-0274">FAD</keyword>
<dbReference type="PANTHER" id="PTHR43884">
    <property type="entry name" value="ACYL-COA DEHYDROGENASE"/>
    <property type="match status" value="1"/>
</dbReference>
<feature type="domain" description="Acyl-CoA oxidase/dehydrogenase middle" evidence="6">
    <location>
        <begin position="124"/>
        <end position="223"/>
    </location>
</feature>
<dbReference type="SUPFAM" id="SSF56645">
    <property type="entry name" value="Acyl-CoA dehydrogenase NM domain-like"/>
    <property type="match status" value="1"/>
</dbReference>
<keyword evidence="9" id="KW-1185">Reference proteome</keyword>
<dbReference type="Gene3D" id="1.20.140.10">
    <property type="entry name" value="Butyryl-CoA Dehydrogenase, subunit A, domain 3"/>
    <property type="match status" value="1"/>
</dbReference>
<dbReference type="SUPFAM" id="SSF47203">
    <property type="entry name" value="Acyl-CoA dehydrogenase C-terminal domain-like"/>
    <property type="match status" value="1"/>
</dbReference>
<dbReference type="InterPro" id="IPR013786">
    <property type="entry name" value="AcylCoA_DH/ox_N"/>
</dbReference>
<feature type="domain" description="Acyl-CoA dehydrogenase/oxidase C-terminal" evidence="5">
    <location>
        <begin position="235"/>
        <end position="381"/>
    </location>
</feature>
<comment type="cofactor">
    <cofactor evidence="1">
        <name>FAD</name>
        <dbReference type="ChEBI" id="CHEBI:57692"/>
    </cofactor>
</comment>
<dbReference type="InterPro" id="IPR009075">
    <property type="entry name" value="AcylCo_DH/oxidase_C"/>
</dbReference>
<evidence type="ECO:0000259" key="6">
    <source>
        <dbReference type="Pfam" id="PF02770"/>
    </source>
</evidence>
<feature type="domain" description="Acyl-CoA dehydrogenase/oxidase N-terminal" evidence="7">
    <location>
        <begin position="6"/>
        <end position="119"/>
    </location>
</feature>
<keyword evidence="3" id="KW-0285">Flavoprotein</keyword>
<evidence type="ECO:0000259" key="5">
    <source>
        <dbReference type="Pfam" id="PF00441"/>
    </source>
</evidence>
<dbReference type="Proteomes" id="UP000216524">
    <property type="component" value="Unassembled WGS sequence"/>
</dbReference>
<comment type="similarity">
    <text evidence="2">Belongs to the acyl-CoA dehydrogenase family.</text>
</comment>
<dbReference type="InterPro" id="IPR006091">
    <property type="entry name" value="Acyl-CoA_Oxase/DH_mid-dom"/>
</dbReference>
<dbReference type="InterPro" id="IPR046373">
    <property type="entry name" value="Acyl-CoA_Oxase/DH_mid-dom_sf"/>
</dbReference>
<reference evidence="8 9" key="1">
    <citation type="submission" date="2017-05" db="EMBL/GenBank/DDBJ databases">
        <title>Complete and WGS of Bordetella genogroups.</title>
        <authorList>
            <person name="Spilker T."/>
            <person name="Lipuma J."/>
        </authorList>
    </citation>
    <scope>NUCLEOTIDE SEQUENCE [LARGE SCALE GENOMIC DNA]</scope>
    <source>
        <strain evidence="8 9">AU3139</strain>
    </source>
</reference>
<dbReference type="InterPro" id="IPR037069">
    <property type="entry name" value="AcylCoA_DH/ox_N_sf"/>
</dbReference>
<name>A0ABX4FDT5_9BORD</name>
<dbReference type="InterPro" id="IPR036250">
    <property type="entry name" value="AcylCo_DH-like_C"/>
</dbReference>
<evidence type="ECO:0000256" key="1">
    <source>
        <dbReference type="ARBA" id="ARBA00001974"/>
    </source>
</evidence>